<sequence length="57" mass="6596">MPTERESIFINKVLVQILEMAEEDETIEGSNLRWIRTTLNIMCESGLIDKPLAFVKE</sequence>
<proteinExistence type="predicted"/>
<name>A0A0F9WK22_9ZZZZ</name>
<reference evidence="1" key="1">
    <citation type="journal article" date="2015" name="Nature">
        <title>Complex archaea that bridge the gap between prokaryotes and eukaryotes.</title>
        <authorList>
            <person name="Spang A."/>
            <person name="Saw J.H."/>
            <person name="Jorgensen S.L."/>
            <person name="Zaremba-Niedzwiedzka K."/>
            <person name="Martijn J."/>
            <person name="Lind A.E."/>
            <person name="van Eijk R."/>
            <person name="Schleper C."/>
            <person name="Guy L."/>
            <person name="Ettema T.J."/>
        </authorList>
    </citation>
    <scope>NUCLEOTIDE SEQUENCE</scope>
</reference>
<dbReference type="EMBL" id="LAZR01000256">
    <property type="protein sequence ID" value="KKN78808.1"/>
    <property type="molecule type" value="Genomic_DNA"/>
</dbReference>
<comment type="caution">
    <text evidence="1">The sequence shown here is derived from an EMBL/GenBank/DDBJ whole genome shotgun (WGS) entry which is preliminary data.</text>
</comment>
<evidence type="ECO:0000313" key="1">
    <source>
        <dbReference type="EMBL" id="KKN78808.1"/>
    </source>
</evidence>
<protein>
    <submittedName>
        <fullName evidence="1">Uncharacterized protein</fullName>
    </submittedName>
</protein>
<dbReference type="AlphaFoldDB" id="A0A0F9WK22"/>
<gene>
    <name evidence="1" type="ORF">LCGC14_0345800</name>
</gene>
<organism evidence="1">
    <name type="scientific">marine sediment metagenome</name>
    <dbReference type="NCBI Taxonomy" id="412755"/>
    <lineage>
        <taxon>unclassified sequences</taxon>
        <taxon>metagenomes</taxon>
        <taxon>ecological metagenomes</taxon>
    </lineage>
</organism>
<accession>A0A0F9WK22</accession>